<dbReference type="OrthoDB" id="120976at2759"/>
<evidence type="ECO:0000313" key="10">
    <source>
        <dbReference type="RefSeq" id="XP_030632709.1"/>
    </source>
</evidence>
<name>A0A6J2VL91_CHACN</name>
<dbReference type="InterPro" id="IPR041267">
    <property type="entry name" value="NLRP_HD2"/>
</dbReference>
<evidence type="ECO:0000256" key="3">
    <source>
        <dbReference type="ARBA" id="ARBA00022614"/>
    </source>
</evidence>
<dbReference type="SMART" id="SM00368">
    <property type="entry name" value="LRR_RI"/>
    <property type="match status" value="9"/>
</dbReference>
<dbReference type="SUPFAM" id="SSF52047">
    <property type="entry name" value="RNI-like"/>
    <property type="match status" value="1"/>
</dbReference>
<dbReference type="PANTHER" id="PTHR24106">
    <property type="entry name" value="NACHT, LRR AND CARD DOMAINS-CONTAINING"/>
    <property type="match status" value="1"/>
</dbReference>
<dbReference type="InterPro" id="IPR041075">
    <property type="entry name" value="NOD1/2_WH"/>
</dbReference>
<feature type="domain" description="NACHT" evidence="8">
    <location>
        <begin position="277"/>
        <end position="408"/>
    </location>
</feature>
<dbReference type="PROSITE" id="PS50837">
    <property type="entry name" value="NACHT"/>
    <property type="match status" value="1"/>
</dbReference>
<keyword evidence="5" id="KW-0547">Nucleotide-binding</keyword>
<comment type="subcellular location">
    <subcellularLocation>
        <location evidence="1">Cytoplasm</location>
    </subcellularLocation>
</comment>
<dbReference type="GO" id="GO:0005737">
    <property type="term" value="C:cytoplasm"/>
    <property type="evidence" value="ECO:0007669"/>
    <property type="project" value="UniProtKB-SubCell"/>
</dbReference>
<accession>A0A6J2VL91</accession>
<organism evidence="9 10">
    <name type="scientific">Chanos chanos</name>
    <name type="common">Milkfish</name>
    <name type="synonym">Mugil chanos</name>
    <dbReference type="NCBI Taxonomy" id="29144"/>
    <lineage>
        <taxon>Eukaryota</taxon>
        <taxon>Metazoa</taxon>
        <taxon>Chordata</taxon>
        <taxon>Craniata</taxon>
        <taxon>Vertebrata</taxon>
        <taxon>Euteleostomi</taxon>
        <taxon>Actinopterygii</taxon>
        <taxon>Neopterygii</taxon>
        <taxon>Teleostei</taxon>
        <taxon>Ostariophysi</taxon>
        <taxon>Gonorynchiformes</taxon>
        <taxon>Chanidae</taxon>
        <taxon>Chanos</taxon>
    </lineage>
</organism>
<keyword evidence="2" id="KW-0963">Cytoplasm</keyword>
<protein>
    <submittedName>
        <fullName evidence="10">NACHT, LRR and PYD domains-containing protein 12-like</fullName>
    </submittedName>
</protein>
<dbReference type="InterPro" id="IPR029495">
    <property type="entry name" value="NACHT-assoc"/>
</dbReference>
<sequence>MSAHEECKEERTVSKISVPGECENESSASKMDLTKKEDIDHQPGSVLPVQQKRSVSPVPSCASMKSNWSMDQPIEFTEGKIPGDSKMQHESSDSQSCVSMKSNWSMDQPIEFTKGKIPGDSKMQHESSDSQSCVSMKSNWSMDQPIEFSKGKIPGDSPMEQVIPDSSQPSGADFPKEFEEKEIPPEHRCESTFPEVDVIRKHKLDTKKKFECICEDLGKQGNPTLVSEIYTEVYFTQGGSKGVSNQCGTSRSTATEEMPIKYNDIFKPLPGQDKCIRTVMTTGVAGIGKTVSVQKFILDWAEGKANQDIHFICPLPFRELNLMKNQKHSLMSLLQCFFMESQAFDFNEKKAVFIFDGLDECRLSLDFQNNEALSDVTESTSVDVLLTNLIKGNLLPSALIWITSRPAAASQIPPQYIHQITEIQGFNDPQKEEYFRKRINDQNLASRIISHMKSLSSLYIMCHLPVFCWISATVLERMLDEAEGKEIPKTLTEMYTHFLLIQSKIIRDKFSESKETYQKMIFKLGHLAFQQLEKGNLIFYEEDLKECGIDVREASVHSGVCTQISREEFCLHQGKVFCFVHLSIQEHLAALYVYLNFINNGKNVLSQTVFSGVEDNIKSTTVYDLHKCAVDQALQSKNGHLDLFLRFLLGLSLDSNQTLLRGLLTQTADSSQSRKSTVEYIKTKIRENPSPEKAINLFHCLNELRDQSLPEEIDKQLASESVFDLKSLNSHLVSLKLLTYEEEPDVFDLQNYTFKLEMIPDEVIMILLQVIHTSRKADLRNVNLTEKSYTRLALVLSSNSSSLKELDLSNSNLQDSGMNLLSVGLNSPHCILEILRMRSCNLTEQSCAVLAIALSSDTSSLIELDLSYNDILDSGVKLLFTVLENPHCKLKALSLTKCSLTENCCASIDLVLSSSNLQELDLSHNEVKDSGVKLLSDRLKNPHCKLEKLRLSNSKLTEESCPALASTLSSNPSCLRELNLSDNNLQDSGVILLCGGLQNPHCKLEILRLSGCNLTKESCDILASVLRTQRSNSSGLKELDLSYNIVRDSGVELLSVGLKSLHCKLETLRLKSCGVTVEGCAYLASALKSNPSHLRELDLSLSSPGGSGLNPLFSLQADPHYRLEKLM</sequence>
<dbReference type="GO" id="GO:0005524">
    <property type="term" value="F:ATP binding"/>
    <property type="evidence" value="ECO:0007669"/>
    <property type="project" value="UniProtKB-KW"/>
</dbReference>
<feature type="compositionally biased region" description="Basic and acidic residues" evidence="7">
    <location>
        <begin position="1"/>
        <end position="13"/>
    </location>
</feature>
<dbReference type="RefSeq" id="XP_030632709.1">
    <property type="nucleotide sequence ID" value="XM_030776849.1"/>
</dbReference>
<evidence type="ECO:0000256" key="1">
    <source>
        <dbReference type="ARBA" id="ARBA00004496"/>
    </source>
</evidence>
<evidence type="ECO:0000256" key="2">
    <source>
        <dbReference type="ARBA" id="ARBA00022490"/>
    </source>
</evidence>
<dbReference type="AlphaFoldDB" id="A0A6J2VL91"/>
<dbReference type="InterPro" id="IPR032675">
    <property type="entry name" value="LRR_dom_sf"/>
</dbReference>
<dbReference type="Pfam" id="PF13516">
    <property type="entry name" value="LRR_6"/>
    <property type="match status" value="6"/>
</dbReference>
<dbReference type="InterPro" id="IPR027417">
    <property type="entry name" value="P-loop_NTPase"/>
</dbReference>
<dbReference type="InterPro" id="IPR051261">
    <property type="entry name" value="NLR"/>
</dbReference>
<feature type="compositionally biased region" description="Basic and acidic residues" evidence="7">
    <location>
        <begin position="77"/>
        <end position="92"/>
    </location>
</feature>
<evidence type="ECO:0000256" key="6">
    <source>
        <dbReference type="ARBA" id="ARBA00022840"/>
    </source>
</evidence>
<dbReference type="FunFam" id="3.40.50.300:FF:001524">
    <property type="entry name" value="Si:dkey-126g1.7"/>
    <property type="match status" value="1"/>
</dbReference>
<dbReference type="CDD" id="cd00116">
    <property type="entry name" value="LRR_RI"/>
    <property type="match status" value="1"/>
</dbReference>
<evidence type="ECO:0000256" key="7">
    <source>
        <dbReference type="SAM" id="MobiDB-lite"/>
    </source>
</evidence>
<keyword evidence="9" id="KW-1185">Reference proteome</keyword>
<feature type="compositionally biased region" description="Polar residues" evidence="7">
    <location>
        <begin position="93"/>
        <end position="105"/>
    </location>
</feature>
<dbReference type="InterPro" id="IPR001611">
    <property type="entry name" value="Leu-rich_rpt"/>
</dbReference>
<keyword evidence="4" id="KW-0677">Repeat</keyword>
<dbReference type="InterPro" id="IPR007111">
    <property type="entry name" value="NACHT_NTPase"/>
</dbReference>
<evidence type="ECO:0000256" key="4">
    <source>
        <dbReference type="ARBA" id="ARBA00022737"/>
    </source>
</evidence>
<feature type="compositionally biased region" description="Basic and acidic residues" evidence="7">
    <location>
        <begin position="32"/>
        <end position="41"/>
    </location>
</feature>
<feature type="region of interest" description="Disordered" evidence="7">
    <location>
        <begin position="1"/>
        <end position="105"/>
    </location>
</feature>
<dbReference type="Proteomes" id="UP000504632">
    <property type="component" value="Chromosome 6"/>
</dbReference>
<dbReference type="Gene3D" id="3.40.50.300">
    <property type="entry name" value="P-loop containing nucleotide triphosphate hydrolases"/>
    <property type="match status" value="1"/>
</dbReference>
<dbReference type="SMART" id="SM01288">
    <property type="entry name" value="FISNA"/>
    <property type="match status" value="1"/>
</dbReference>
<dbReference type="FunCoup" id="A0A6J2VL91">
    <property type="interactions" value="612"/>
</dbReference>
<evidence type="ECO:0000259" key="8">
    <source>
        <dbReference type="PROSITE" id="PS50837"/>
    </source>
</evidence>
<dbReference type="Pfam" id="PF17776">
    <property type="entry name" value="NLRC4_HD2"/>
    <property type="match status" value="1"/>
</dbReference>
<gene>
    <name evidence="10" type="primary">LOC115814124</name>
</gene>
<dbReference type="Gene3D" id="3.80.10.10">
    <property type="entry name" value="Ribonuclease Inhibitor"/>
    <property type="match status" value="3"/>
</dbReference>
<dbReference type="Pfam" id="PF17779">
    <property type="entry name" value="WHD_NOD2"/>
    <property type="match status" value="1"/>
</dbReference>
<evidence type="ECO:0000256" key="5">
    <source>
        <dbReference type="ARBA" id="ARBA00022741"/>
    </source>
</evidence>
<reference evidence="10" key="1">
    <citation type="submission" date="2025-08" db="UniProtKB">
        <authorList>
            <consortium name="RefSeq"/>
        </authorList>
    </citation>
    <scope>IDENTIFICATION</scope>
</reference>
<dbReference type="Pfam" id="PF14484">
    <property type="entry name" value="FISNA"/>
    <property type="match status" value="1"/>
</dbReference>
<dbReference type="SUPFAM" id="SSF52540">
    <property type="entry name" value="P-loop containing nucleoside triphosphate hydrolases"/>
    <property type="match status" value="1"/>
</dbReference>
<proteinExistence type="predicted"/>
<dbReference type="GeneID" id="115814124"/>
<evidence type="ECO:0000313" key="9">
    <source>
        <dbReference type="Proteomes" id="UP000504632"/>
    </source>
</evidence>
<dbReference type="Pfam" id="PF05729">
    <property type="entry name" value="NACHT"/>
    <property type="match status" value="1"/>
</dbReference>
<keyword evidence="6" id="KW-0067">ATP-binding</keyword>
<dbReference type="InParanoid" id="A0A6J2VL91"/>
<keyword evidence="3" id="KW-0433">Leucine-rich repeat</keyword>